<evidence type="ECO:0000313" key="2">
    <source>
        <dbReference type="WBParaSite" id="Minc3s00060g03109"/>
    </source>
</evidence>
<sequence>MRVPTFFVGEKILGEEKGGNRLKLSTRTYQTWTGTTFVLINFLKQTFLCLVEERISYKMKEKFKILG</sequence>
<name>A0A914KQY4_MELIC</name>
<dbReference type="AlphaFoldDB" id="A0A914KQY4"/>
<reference evidence="2" key="1">
    <citation type="submission" date="2022-11" db="UniProtKB">
        <authorList>
            <consortium name="WormBaseParasite"/>
        </authorList>
    </citation>
    <scope>IDENTIFICATION</scope>
</reference>
<accession>A0A914KQY4</accession>
<organism evidence="1 2">
    <name type="scientific">Meloidogyne incognita</name>
    <name type="common">Southern root-knot nematode worm</name>
    <name type="synonym">Oxyuris incognita</name>
    <dbReference type="NCBI Taxonomy" id="6306"/>
    <lineage>
        <taxon>Eukaryota</taxon>
        <taxon>Metazoa</taxon>
        <taxon>Ecdysozoa</taxon>
        <taxon>Nematoda</taxon>
        <taxon>Chromadorea</taxon>
        <taxon>Rhabditida</taxon>
        <taxon>Tylenchina</taxon>
        <taxon>Tylenchomorpha</taxon>
        <taxon>Tylenchoidea</taxon>
        <taxon>Meloidogynidae</taxon>
        <taxon>Meloidogyninae</taxon>
        <taxon>Meloidogyne</taxon>
        <taxon>Meloidogyne incognita group</taxon>
    </lineage>
</organism>
<evidence type="ECO:0000313" key="1">
    <source>
        <dbReference type="Proteomes" id="UP000887563"/>
    </source>
</evidence>
<proteinExistence type="predicted"/>
<dbReference type="Proteomes" id="UP000887563">
    <property type="component" value="Unplaced"/>
</dbReference>
<dbReference type="WBParaSite" id="Minc3s00060g03109">
    <property type="protein sequence ID" value="Minc3s00060g03109"/>
    <property type="gene ID" value="Minc3s00060g03109"/>
</dbReference>
<protein>
    <submittedName>
        <fullName evidence="2">Uncharacterized protein</fullName>
    </submittedName>
</protein>
<keyword evidence="1" id="KW-1185">Reference proteome</keyword>